<dbReference type="GO" id="GO:0005524">
    <property type="term" value="F:ATP binding"/>
    <property type="evidence" value="ECO:0007669"/>
    <property type="project" value="UniProtKB-KW"/>
</dbReference>
<evidence type="ECO:0000256" key="5">
    <source>
        <dbReference type="ARBA" id="ARBA00022840"/>
    </source>
</evidence>
<accession>A0A8H6ZFV5</accession>
<keyword evidence="8" id="KW-1185">Reference proteome</keyword>
<sequence length="316" mass="35775">MTAIQNPLARSRSEPVDAKALRLALLEIIPECHQFHLIDENSYGTVYRAHHRTLNRLVAVKLVKCTRVDGDATNTYTSDNGGPPKDFSILQSIKHPHVLEIFFNIISDFVAGRTLFDYMQSEYQKQYRCGPASCFGLEELGCRDIMYQLCQAMAYVHGLGIVHRNLKLENILLTGDAIPFIKVAGFGLAARMPADGSKLKDINGSLDYMPPEMLDKSQPGYDHRADSWAAGVMLMEMLLLDTVYATQRSYPELDTPPFRWTDLHASGRLSAEGMELLEQLLCPNPMLRSTMTSALQLRWLMYHRPMYPNIIYPESE</sequence>
<dbReference type="Pfam" id="PF00069">
    <property type="entry name" value="Pkinase"/>
    <property type="match status" value="1"/>
</dbReference>
<keyword evidence="3" id="KW-0547">Nucleotide-binding</keyword>
<dbReference type="GO" id="GO:0005634">
    <property type="term" value="C:nucleus"/>
    <property type="evidence" value="ECO:0007669"/>
    <property type="project" value="TreeGrafter"/>
</dbReference>
<keyword evidence="2" id="KW-0808">Transferase</keyword>
<dbReference type="EMBL" id="JACAZH010000001">
    <property type="protein sequence ID" value="KAF7376952.1"/>
    <property type="molecule type" value="Genomic_DNA"/>
</dbReference>
<dbReference type="InterPro" id="IPR000719">
    <property type="entry name" value="Prot_kinase_dom"/>
</dbReference>
<dbReference type="PANTHER" id="PTHR24345">
    <property type="entry name" value="SERINE/THREONINE-PROTEIN KINASE PLK"/>
    <property type="match status" value="1"/>
</dbReference>
<organism evidence="7 8">
    <name type="scientific">Mycena sanguinolenta</name>
    <dbReference type="NCBI Taxonomy" id="230812"/>
    <lineage>
        <taxon>Eukaryota</taxon>
        <taxon>Fungi</taxon>
        <taxon>Dikarya</taxon>
        <taxon>Basidiomycota</taxon>
        <taxon>Agaricomycotina</taxon>
        <taxon>Agaricomycetes</taxon>
        <taxon>Agaricomycetidae</taxon>
        <taxon>Agaricales</taxon>
        <taxon>Marasmiineae</taxon>
        <taxon>Mycenaceae</taxon>
        <taxon>Mycena</taxon>
    </lineage>
</organism>
<dbReference type="PANTHER" id="PTHR24345:SF91">
    <property type="entry name" value="SERINE_THREONINE-PROTEIN KINASE PLK4"/>
    <property type="match status" value="1"/>
</dbReference>
<dbReference type="Proteomes" id="UP000623467">
    <property type="component" value="Unassembled WGS sequence"/>
</dbReference>
<keyword evidence="1" id="KW-0723">Serine/threonine-protein kinase</keyword>
<evidence type="ECO:0000256" key="1">
    <source>
        <dbReference type="ARBA" id="ARBA00022527"/>
    </source>
</evidence>
<proteinExistence type="predicted"/>
<protein>
    <recommendedName>
        <fullName evidence="6">Protein kinase domain-containing protein</fullName>
    </recommendedName>
</protein>
<dbReference type="InterPro" id="IPR011009">
    <property type="entry name" value="Kinase-like_dom_sf"/>
</dbReference>
<evidence type="ECO:0000256" key="4">
    <source>
        <dbReference type="ARBA" id="ARBA00022777"/>
    </source>
</evidence>
<feature type="domain" description="Protein kinase" evidence="6">
    <location>
        <begin position="32"/>
        <end position="300"/>
    </location>
</feature>
<dbReference type="AlphaFoldDB" id="A0A8H6ZFV5"/>
<evidence type="ECO:0000313" key="7">
    <source>
        <dbReference type="EMBL" id="KAF7376952.1"/>
    </source>
</evidence>
<dbReference type="Gene3D" id="1.10.510.10">
    <property type="entry name" value="Transferase(Phosphotransferase) domain 1"/>
    <property type="match status" value="1"/>
</dbReference>
<dbReference type="GO" id="GO:0004674">
    <property type="term" value="F:protein serine/threonine kinase activity"/>
    <property type="evidence" value="ECO:0007669"/>
    <property type="project" value="UniProtKB-KW"/>
</dbReference>
<comment type="caution">
    <text evidence="7">The sequence shown here is derived from an EMBL/GenBank/DDBJ whole genome shotgun (WGS) entry which is preliminary data.</text>
</comment>
<keyword evidence="4" id="KW-0418">Kinase</keyword>
<dbReference type="OrthoDB" id="2963692at2759"/>
<dbReference type="PROSITE" id="PS50011">
    <property type="entry name" value="PROTEIN_KINASE_DOM"/>
    <property type="match status" value="1"/>
</dbReference>
<keyword evidence="5" id="KW-0067">ATP-binding</keyword>
<reference evidence="7" key="1">
    <citation type="submission" date="2020-05" db="EMBL/GenBank/DDBJ databases">
        <title>Mycena genomes resolve the evolution of fungal bioluminescence.</title>
        <authorList>
            <person name="Tsai I.J."/>
        </authorList>
    </citation>
    <scope>NUCLEOTIDE SEQUENCE</scope>
    <source>
        <strain evidence="7">160909Yilan</strain>
    </source>
</reference>
<evidence type="ECO:0000259" key="6">
    <source>
        <dbReference type="PROSITE" id="PS50011"/>
    </source>
</evidence>
<evidence type="ECO:0000256" key="2">
    <source>
        <dbReference type="ARBA" id="ARBA00022679"/>
    </source>
</evidence>
<evidence type="ECO:0000313" key="8">
    <source>
        <dbReference type="Proteomes" id="UP000623467"/>
    </source>
</evidence>
<evidence type="ECO:0000256" key="3">
    <source>
        <dbReference type="ARBA" id="ARBA00022741"/>
    </source>
</evidence>
<dbReference type="SUPFAM" id="SSF56112">
    <property type="entry name" value="Protein kinase-like (PK-like)"/>
    <property type="match status" value="1"/>
</dbReference>
<gene>
    <name evidence="7" type="ORF">MSAN_00113000</name>
</gene>
<name>A0A8H6ZFV5_9AGAR</name>